<proteinExistence type="predicted"/>
<evidence type="ECO:0000313" key="1">
    <source>
        <dbReference type="EMBL" id="KAK4831973.1"/>
    </source>
</evidence>
<dbReference type="AlphaFoldDB" id="A0AAN7NR74"/>
<feature type="non-terminal residue" evidence="1">
    <location>
        <position position="62"/>
    </location>
</feature>
<protein>
    <submittedName>
        <fullName evidence="1">Uncharacterized protein</fullName>
    </submittedName>
</protein>
<dbReference type="EMBL" id="JAUNZN010000001">
    <property type="protein sequence ID" value="KAK4831973.1"/>
    <property type="molecule type" value="Genomic_DNA"/>
</dbReference>
<accession>A0AAN7NR74</accession>
<dbReference type="Proteomes" id="UP001333110">
    <property type="component" value="Unassembled WGS sequence"/>
</dbReference>
<comment type="caution">
    <text evidence="1">The sequence shown here is derived from an EMBL/GenBank/DDBJ whole genome shotgun (WGS) entry which is preliminary data.</text>
</comment>
<organism evidence="1 2">
    <name type="scientific">Mycteria americana</name>
    <name type="common">Wood stork</name>
    <dbReference type="NCBI Taxonomy" id="33587"/>
    <lineage>
        <taxon>Eukaryota</taxon>
        <taxon>Metazoa</taxon>
        <taxon>Chordata</taxon>
        <taxon>Craniata</taxon>
        <taxon>Vertebrata</taxon>
        <taxon>Euteleostomi</taxon>
        <taxon>Archelosauria</taxon>
        <taxon>Archosauria</taxon>
        <taxon>Dinosauria</taxon>
        <taxon>Saurischia</taxon>
        <taxon>Theropoda</taxon>
        <taxon>Coelurosauria</taxon>
        <taxon>Aves</taxon>
        <taxon>Neognathae</taxon>
        <taxon>Neoaves</taxon>
        <taxon>Aequornithes</taxon>
        <taxon>Ciconiiformes</taxon>
        <taxon>Ciconiidae</taxon>
        <taxon>Mycteria</taxon>
    </lineage>
</organism>
<reference evidence="1 2" key="1">
    <citation type="journal article" date="2023" name="J. Hered.">
        <title>Chromosome-level genome of the wood stork (Mycteria americana) provides insight into avian chromosome evolution.</title>
        <authorList>
            <person name="Flamio R. Jr."/>
            <person name="Ramstad K.M."/>
        </authorList>
    </citation>
    <scope>NUCLEOTIDE SEQUENCE [LARGE SCALE GENOMIC DNA]</scope>
    <source>
        <strain evidence="1">JAX WOST 10</strain>
    </source>
</reference>
<name>A0AAN7NR74_MYCAM</name>
<sequence>MSSQFLQENAVGNRVKGLNYPSGIWEHWMEHFSLDAPRRKAEKYLMSPGNESYTLLSFPPHH</sequence>
<gene>
    <name evidence="1" type="ORF">QYF61_020356</name>
</gene>
<evidence type="ECO:0000313" key="2">
    <source>
        <dbReference type="Proteomes" id="UP001333110"/>
    </source>
</evidence>
<keyword evidence="2" id="KW-1185">Reference proteome</keyword>